<evidence type="ECO:0000313" key="1">
    <source>
        <dbReference type="EMBL" id="OCL06102.1"/>
    </source>
</evidence>
<dbReference type="OrthoDB" id="3596604at2759"/>
<dbReference type="EMBL" id="KV750132">
    <property type="protein sequence ID" value="OCL06102.1"/>
    <property type="molecule type" value="Genomic_DNA"/>
</dbReference>
<name>A0A8E2EWA2_9PEZI</name>
<dbReference type="AlphaFoldDB" id="A0A8E2EWA2"/>
<proteinExistence type="predicted"/>
<sequence>MNASKGNVQWFRYETPICVDGSISCIAGHRDFRGDRCTDLTIFQMPDNGTIIAPSLFQWNSTLDPIVGNEDGFQNLRHVDCTHIYGSDDFTRICAGAISWTGYTMNQQTTVQTTPYLVGSPWNLDRVINVNDIQNLIPRFSISALAALNDNGPSHIVLN</sequence>
<dbReference type="Proteomes" id="UP000250140">
    <property type="component" value="Unassembled WGS sequence"/>
</dbReference>
<organism evidence="1 2">
    <name type="scientific">Glonium stellatum</name>
    <dbReference type="NCBI Taxonomy" id="574774"/>
    <lineage>
        <taxon>Eukaryota</taxon>
        <taxon>Fungi</taxon>
        <taxon>Dikarya</taxon>
        <taxon>Ascomycota</taxon>
        <taxon>Pezizomycotina</taxon>
        <taxon>Dothideomycetes</taxon>
        <taxon>Pleosporomycetidae</taxon>
        <taxon>Gloniales</taxon>
        <taxon>Gloniaceae</taxon>
        <taxon>Glonium</taxon>
    </lineage>
</organism>
<accession>A0A8E2EWA2</accession>
<reference evidence="1 2" key="1">
    <citation type="journal article" date="2016" name="Nat. Commun.">
        <title>Ectomycorrhizal ecology is imprinted in the genome of the dominant symbiotic fungus Cenococcum geophilum.</title>
        <authorList>
            <consortium name="DOE Joint Genome Institute"/>
            <person name="Peter M."/>
            <person name="Kohler A."/>
            <person name="Ohm R.A."/>
            <person name="Kuo A."/>
            <person name="Krutzmann J."/>
            <person name="Morin E."/>
            <person name="Arend M."/>
            <person name="Barry K.W."/>
            <person name="Binder M."/>
            <person name="Choi C."/>
            <person name="Clum A."/>
            <person name="Copeland A."/>
            <person name="Grisel N."/>
            <person name="Haridas S."/>
            <person name="Kipfer T."/>
            <person name="LaButti K."/>
            <person name="Lindquist E."/>
            <person name="Lipzen A."/>
            <person name="Maire R."/>
            <person name="Meier B."/>
            <person name="Mihaltcheva S."/>
            <person name="Molinier V."/>
            <person name="Murat C."/>
            <person name="Poggeler S."/>
            <person name="Quandt C.A."/>
            <person name="Sperisen C."/>
            <person name="Tritt A."/>
            <person name="Tisserant E."/>
            <person name="Crous P.W."/>
            <person name="Henrissat B."/>
            <person name="Nehls U."/>
            <person name="Egli S."/>
            <person name="Spatafora J.W."/>
            <person name="Grigoriev I.V."/>
            <person name="Martin F.M."/>
        </authorList>
    </citation>
    <scope>NUCLEOTIDE SEQUENCE [LARGE SCALE GENOMIC DNA]</scope>
    <source>
        <strain evidence="1 2">CBS 207.34</strain>
    </source>
</reference>
<keyword evidence="2" id="KW-1185">Reference proteome</keyword>
<protein>
    <submittedName>
        <fullName evidence="1">Uncharacterized protein</fullName>
    </submittedName>
</protein>
<gene>
    <name evidence="1" type="ORF">AOQ84DRAFT_366099</name>
</gene>
<evidence type="ECO:0000313" key="2">
    <source>
        <dbReference type="Proteomes" id="UP000250140"/>
    </source>
</evidence>